<sequence length="83" mass="8671">MNAVSATKEQLIETLGIELWRIPTVIISAIAIYLVFLLLVGIFCARVLSGLTGFDIVVGVILGAVAGRVIIGHPPTLAVVSSV</sequence>
<dbReference type="EMBL" id="VFOU01000003">
    <property type="protein sequence ID" value="TQL71641.1"/>
    <property type="molecule type" value="Genomic_DNA"/>
</dbReference>
<keyword evidence="1" id="KW-0812">Transmembrane</keyword>
<name>A0A543AGC5_9MICC</name>
<keyword evidence="1" id="KW-0472">Membrane</keyword>
<reference evidence="2 3" key="1">
    <citation type="submission" date="2019-06" db="EMBL/GenBank/DDBJ databases">
        <title>Sequencing the genomes of 1000 actinobacteria strains.</title>
        <authorList>
            <person name="Klenk H.-P."/>
        </authorList>
    </citation>
    <scope>NUCLEOTIDE SEQUENCE [LARGE SCALE GENOMIC DNA]</scope>
    <source>
        <strain evidence="2 3">DSM 24083</strain>
    </source>
</reference>
<dbReference type="Proteomes" id="UP000319746">
    <property type="component" value="Unassembled WGS sequence"/>
</dbReference>
<protein>
    <submittedName>
        <fullName evidence="2">Uncharacterized protein</fullName>
    </submittedName>
</protein>
<feature type="transmembrane region" description="Helical" evidence="1">
    <location>
        <begin position="20"/>
        <end position="44"/>
    </location>
</feature>
<comment type="caution">
    <text evidence="2">The sequence shown here is derived from an EMBL/GenBank/DDBJ whole genome shotgun (WGS) entry which is preliminary data.</text>
</comment>
<dbReference type="RefSeq" id="WP_211344025.1">
    <property type="nucleotide sequence ID" value="NZ_BAABAN010000001.1"/>
</dbReference>
<proteinExistence type="predicted"/>
<dbReference type="AlphaFoldDB" id="A0A543AGC5"/>
<evidence type="ECO:0000313" key="3">
    <source>
        <dbReference type="Proteomes" id="UP000319746"/>
    </source>
</evidence>
<evidence type="ECO:0000313" key="2">
    <source>
        <dbReference type="EMBL" id="TQL71641.1"/>
    </source>
</evidence>
<feature type="transmembrane region" description="Helical" evidence="1">
    <location>
        <begin position="51"/>
        <end position="71"/>
    </location>
</feature>
<organism evidence="2 3">
    <name type="scientific">Enteractinococcus coprophilus</name>
    <dbReference type="NCBI Taxonomy" id="1027633"/>
    <lineage>
        <taxon>Bacteria</taxon>
        <taxon>Bacillati</taxon>
        <taxon>Actinomycetota</taxon>
        <taxon>Actinomycetes</taxon>
        <taxon>Micrococcales</taxon>
        <taxon>Micrococcaceae</taxon>
    </lineage>
</organism>
<keyword evidence="1" id="KW-1133">Transmembrane helix</keyword>
<evidence type="ECO:0000256" key="1">
    <source>
        <dbReference type="SAM" id="Phobius"/>
    </source>
</evidence>
<keyword evidence="3" id="KW-1185">Reference proteome</keyword>
<gene>
    <name evidence="2" type="ORF">FB556_2130</name>
</gene>
<accession>A0A543AGC5</accession>